<feature type="domain" description="PTS EIIB type-2" evidence="8">
    <location>
        <begin position="369"/>
        <end position="460"/>
    </location>
</feature>
<dbReference type="CDD" id="cd05568">
    <property type="entry name" value="PTS_IIB_bgl_like"/>
    <property type="match status" value="1"/>
</dbReference>
<gene>
    <name evidence="10" type="ORF">M467_10625</name>
</gene>
<organism evidence="10 11">
    <name type="scientific">Exiguobacterium chiriqhucha RW-2</name>
    <dbReference type="NCBI Taxonomy" id="1345023"/>
    <lineage>
        <taxon>Bacteria</taxon>
        <taxon>Bacillati</taxon>
        <taxon>Bacillota</taxon>
        <taxon>Bacilli</taxon>
        <taxon>Bacillales</taxon>
        <taxon>Bacillales Family XII. Incertae Sedis</taxon>
        <taxon>Exiguobacterium</taxon>
    </lineage>
</organism>
<keyword evidence="1" id="KW-0808">Transferase</keyword>
<keyword evidence="4" id="KW-0010">Activator</keyword>
<keyword evidence="3" id="KW-0805">Transcription regulation</keyword>
<dbReference type="AlphaFoldDB" id="U1LYE9"/>
<dbReference type="EMBL" id="ATCL01000014">
    <property type="protein sequence ID" value="ERG67734.1"/>
    <property type="molecule type" value="Genomic_DNA"/>
</dbReference>
<dbReference type="Gene3D" id="1.10.10.10">
    <property type="entry name" value="Winged helix-like DNA-binding domain superfamily/Winged helix DNA-binding domain"/>
    <property type="match status" value="1"/>
</dbReference>
<evidence type="ECO:0000259" key="9">
    <source>
        <dbReference type="PROSITE" id="PS51372"/>
    </source>
</evidence>
<dbReference type="InterPro" id="IPR002178">
    <property type="entry name" value="PTS_EIIA_type-2_dom"/>
</dbReference>
<dbReference type="GO" id="GO:0008982">
    <property type="term" value="F:protein-N(PI)-phosphohistidine-sugar phosphotransferase activity"/>
    <property type="evidence" value="ECO:0007669"/>
    <property type="project" value="InterPro"/>
</dbReference>
<dbReference type="InterPro" id="IPR007737">
    <property type="entry name" value="Mga_HTH"/>
</dbReference>
<dbReference type="GO" id="GO:0009401">
    <property type="term" value="P:phosphoenolpyruvate-dependent sugar phosphotransferase system"/>
    <property type="evidence" value="ECO:0007669"/>
    <property type="project" value="InterPro"/>
</dbReference>
<dbReference type="PROSITE" id="PS51099">
    <property type="entry name" value="PTS_EIIB_TYPE_2"/>
    <property type="match status" value="1"/>
</dbReference>
<dbReference type="InterPro" id="IPR003501">
    <property type="entry name" value="PTS_EIIB_2/3"/>
</dbReference>
<dbReference type="InterPro" id="IPR001034">
    <property type="entry name" value="DeoR_HTH"/>
</dbReference>
<protein>
    <submittedName>
        <fullName evidence="10">Uncharacterized protein</fullName>
    </submittedName>
</protein>
<evidence type="ECO:0000256" key="2">
    <source>
        <dbReference type="ARBA" id="ARBA00022737"/>
    </source>
</evidence>
<keyword evidence="2" id="KW-0677">Repeat</keyword>
<feature type="domain" description="HTH deoR-type" evidence="6">
    <location>
        <begin position="1"/>
        <end position="57"/>
    </location>
</feature>
<dbReference type="Pfam" id="PF05043">
    <property type="entry name" value="Mga"/>
    <property type="match status" value="1"/>
</dbReference>
<evidence type="ECO:0000259" key="6">
    <source>
        <dbReference type="PROSITE" id="PS51000"/>
    </source>
</evidence>
<dbReference type="InterPro" id="IPR036388">
    <property type="entry name" value="WH-like_DNA-bd_sf"/>
</dbReference>
<dbReference type="SUPFAM" id="SSF63520">
    <property type="entry name" value="PTS-regulatory domain, PRD"/>
    <property type="match status" value="2"/>
</dbReference>
<dbReference type="PANTHER" id="PTHR30185:SF18">
    <property type="entry name" value="TRANSCRIPTIONAL REGULATOR MTLR"/>
    <property type="match status" value="1"/>
</dbReference>
<dbReference type="Gene3D" id="3.40.930.10">
    <property type="entry name" value="Mannitol-specific EII, Chain A"/>
    <property type="match status" value="1"/>
</dbReference>
<evidence type="ECO:0000259" key="7">
    <source>
        <dbReference type="PROSITE" id="PS51094"/>
    </source>
</evidence>
<sequence length="596" mass="67898">MTERQRKLLDLLKHKDWMSTKDIAWSLKCSERTVRTELRLLEQLPGVMIETSRGKGVRLIENRHVDIPETEDRDSRIKHELVQLLFDELDSFQTAERTFYVSEATVKQDMDEVERLLTGHGLTFNRRTFRVEGEELVKRELLTQQLVHARFNWAHSQDVQLIEAFLLQWEHRVGKQYADSAAELLQARLLVTLKRVRRRSYVDLSPIGYEMAEATNGYSLLCELVEYIERGLGLSIPAVERAYMMLALAGAQEFIPSEDRVTTELARTTNRFALAVIGTIYGGVLQRELFQSLLAHVRPMVYRQLIKAHVDNPLLDQIKRRFTATYAAVLRHASILEEELDLYVTEAEVGFLTLHFQTMLEERRRVEKKRILLVCTYGMGTSKLIAARLKNHFHDTVEIVGFSSSRDVDNQVAIHAPDLILSTVNLKQDLVPVHVVSAVLTEQDVAHLRQTFGLGGVSHATIASLIEHIVFVDSVLSRGHALSLLMEQVNIDPTYAETVYARERTGPTSIGQSVAIPHGNPEHATTNRIDVLVSNEPIEWGQEKIQLVFLLQFRDSDATFSSHLFEEIAALTENPTLVRKLIGTKDDTAFRKLLLP</sequence>
<feature type="domain" description="PTS EIIA type-2" evidence="7">
    <location>
        <begin position="458"/>
        <end position="596"/>
    </location>
</feature>
<evidence type="ECO:0000256" key="3">
    <source>
        <dbReference type="ARBA" id="ARBA00023015"/>
    </source>
</evidence>
<dbReference type="InterPro" id="IPR050661">
    <property type="entry name" value="BglG_antiterminators"/>
</dbReference>
<dbReference type="InterPro" id="IPR013011">
    <property type="entry name" value="PTS_EIIB_2"/>
</dbReference>
<keyword evidence="5" id="KW-0804">Transcription</keyword>
<evidence type="ECO:0000313" key="11">
    <source>
        <dbReference type="Proteomes" id="UP000016464"/>
    </source>
</evidence>
<proteinExistence type="predicted"/>
<reference evidence="10 11" key="1">
    <citation type="journal article" date="2013" name="Genome Announc.">
        <title>Draft Genome Sequence of Exiguobacterium pavilionensis Strain RW-2, with Wide Thermal, Salinity, and pH Tolerance, Isolated from Modern Freshwater Microbialites.</title>
        <authorList>
            <person name="White R.A.III."/>
            <person name="Grassa C.J."/>
            <person name="Suttle C.A."/>
        </authorList>
    </citation>
    <scope>NUCLEOTIDE SEQUENCE [LARGE SCALE GENOMIC DNA]</scope>
    <source>
        <strain evidence="10 11">RW-2</strain>
    </source>
</reference>
<dbReference type="OrthoDB" id="3175596at2"/>
<dbReference type="Pfam" id="PF00874">
    <property type="entry name" value="PRD"/>
    <property type="match status" value="1"/>
</dbReference>
<keyword evidence="11" id="KW-1185">Reference proteome</keyword>
<dbReference type="eggNOG" id="COG3711">
    <property type="taxonomic scope" value="Bacteria"/>
</dbReference>
<evidence type="ECO:0000313" key="10">
    <source>
        <dbReference type="EMBL" id="ERG67734.1"/>
    </source>
</evidence>
<dbReference type="STRING" id="1385984.GCA_000702565_00579"/>
<dbReference type="Proteomes" id="UP000016464">
    <property type="component" value="Unassembled WGS sequence"/>
</dbReference>
<dbReference type="Pfam" id="PF08279">
    <property type="entry name" value="HTH_11"/>
    <property type="match status" value="1"/>
</dbReference>
<dbReference type="InterPro" id="IPR036390">
    <property type="entry name" value="WH_DNA-bd_sf"/>
</dbReference>
<dbReference type="SUPFAM" id="SSF46785">
    <property type="entry name" value="Winged helix' DNA-binding domain"/>
    <property type="match status" value="1"/>
</dbReference>
<dbReference type="PROSITE" id="PS00372">
    <property type="entry name" value="PTS_EIIA_TYPE_2_HIS"/>
    <property type="match status" value="1"/>
</dbReference>
<dbReference type="InterPro" id="IPR016152">
    <property type="entry name" value="PTrfase/Anion_transptr"/>
</dbReference>
<dbReference type="InterPro" id="IPR013196">
    <property type="entry name" value="HTH_11"/>
</dbReference>
<dbReference type="PANTHER" id="PTHR30185">
    <property type="entry name" value="CRYPTIC BETA-GLUCOSIDE BGL OPERON ANTITERMINATOR"/>
    <property type="match status" value="1"/>
</dbReference>
<dbReference type="PROSITE" id="PS51000">
    <property type="entry name" value="HTH_DEOR_2"/>
    <property type="match status" value="1"/>
</dbReference>
<dbReference type="RefSeq" id="WP_021066299.1">
    <property type="nucleotide sequence ID" value="NZ_ATCL01000014.1"/>
</dbReference>
<dbReference type="eggNOG" id="COG1762">
    <property type="taxonomic scope" value="Bacteria"/>
</dbReference>
<dbReference type="Pfam" id="PF00359">
    <property type="entry name" value="PTS_EIIA_2"/>
    <property type="match status" value="1"/>
</dbReference>
<dbReference type="InterPro" id="IPR036095">
    <property type="entry name" value="PTS_EIIB-like_sf"/>
</dbReference>
<dbReference type="Pfam" id="PF02302">
    <property type="entry name" value="PTS_IIB"/>
    <property type="match status" value="1"/>
</dbReference>
<dbReference type="InterPro" id="IPR011608">
    <property type="entry name" value="PRD"/>
</dbReference>
<dbReference type="Gene3D" id="3.40.50.2300">
    <property type="match status" value="1"/>
</dbReference>
<dbReference type="PATRIC" id="fig|1345023.5.peg.1134"/>
<evidence type="ECO:0000256" key="1">
    <source>
        <dbReference type="ARBA" id="ARBA00022679"/>
    </source>
</evidence>
<evidence type="ECO:0000256" key="5">
    <source>
        <dbReference type="ARBA" id="ARBA00023163"/>
    </source>
</evidence>
<dbReference type="Gene3D" id="1.10.1790.10">
    <property type="entry name" value="PRD domain"/>
    <property type="match status" value="1"/>
</dbReference>
<dbReference type="PROSITE" id="PS51372">
    <property type="entry name" value="PRD_2"/>
    <property type="match status" value="1"/>
</dbReference>
<dbReference type="SUPFAM" id="SSF55804">
    <property type="entry name" value="Phoshotransferase/anion transport protein"/>
    <property type="match status" value="1"/>
</dbReference>
<dbReference type="PROSITE" id="PS51094">
    <property type="entry name" value="PTS_EIIA_TYPE_2"/>
    <property type="match status" value="1"/>
</dbReference>
<evidence type="ECO:0000259" key="8">
    <source>
        <dbReference type="PROSITE" id="PS51099"/>
    </source>
</evidence>
<name>U1LYE9_9BACL</name>
<evidence type="ECO:0000256" key="4">
    <source>
        <dbReference type="ARBA" id="ARBA00023159"/>
    </source>
</evidence>
<dbReference type="InterPro" id="IPR036634">
    <property type="entry name" value="PRD_sf"/>
</dbReference>
<dbReference type="SUPFAM" id="SSF52794">
    <property type="entry name" value="PTS system IIB component-like"/>
    <property type="match status" value="1"/>
</dbReference>
<accession>U1LYE9</accession>
<dbReference type="GO" id="GO:0003700">
    <property type="term" value="F:DNA-binding transcription factor activity"/>
    <property type="evidence" value="ECO:0007669"/>
    <property type="project" value="InterPro"/>
</dbReference>
<feature type="domain" description="PRD" evidence="9">
    <location>
        <begin position="257"/>
        <end position="366"/>
    </location>
</feature>
<comment type="caution">
    <text evidence="10">The sequence shown here is derived from an EMBL/GenBank/DDBJ whole genome shotgun (WGS) entry which is preliminary data.</text>
</comment>